<comment type="caution">
    <text evidence="1">The sequence shown here is derived from an EMBL/GenBank/DDBJ whole genome shotgun (WGS) entry which is preliminary data.</text>
</comment>
<dbReference type="Proteomes" id="UP000224460">
    <property type="component" value="Unassembled WGS sequence"/>
</dbReference>
<gene>
    <name evidence="1" type="ORF">CS063_05520</name>
</gene>
<keyword evidence="1" id="KW-0687">Ribonucleoprotein</keyword>
<accession>A0AC61DEB2</accession>
<keyword evidence="1" id="KW-0689">Ribosomal protein</keyword>
<reference evidence="1" key="1">
    <citation type="submission" date="2017-10" db="EMBL/GenBank/DDBJ databases">
        <title>Genome sequence of cellulolytic Lachnospiraceae bacterium XHS1971 isolated from hotspring sediment.</title>
        <authorList>
            <person name="Vasudevan G."/>
            <person name="Joshi A.J."/>
            <person name="Hivarkar S."/>
            <person name="Lanjekar V.B."/>
            <person name="Dhakephalkar P.K."/>
            <person name="Dagar S."/>
        </authorList>
    </citation>
    <scope>NUCLEOTIDE SEQUENCE</scope>
    <source>
        <strain evidence="1">XHS1971</strain>
    </source>
</reference>
<organism evidence="1 2">
    <name type="scientific">Sporanaerobium hydrogeniformans</name>
    <dbReference type="NCBI Taxonomy" id="3072179"/>
    <lineage>
        <taxon>Bacteria</taxon>
        <taxon>Bacillati</taxon>
        <taxon>Bacillota</taxon>
        <taxon>Clostridia</taxon>
        <taxon>Lachnospirales</taxon>
        <taxon>Lachnospiraceae</taxon>
        <taxon>Sporanaerobium</taxon>
    </lineage>
</organism>
<proteinExistence type="predicted"/>
<evidence type="ECO:0000313" key="2">
    <source>
        <dbReference type="Proteomes" id="UP000224460"/>
    </source>
</evidence>
<keyword evidence="2" id="KW-1185">Reference proteome</keyword>
<name>A0AC61DEB2_9FIRM</name>
<dbReference type="EMBL" id="PEDL01000003">
    <property type="protein sequence ID" value="PHV71506.1"/>
    <property type="molecule type" value="Genomic_DNA"/>
</dbReference>
<evidence type="ECO:0000313" key="1">
    <source>
        <dbReference type="EMBL" id="PHV71506.1"/>
    </source>
</evidence>
<sequence>MANIKSAKKRIQVIATKTARNRSIRSAVKTQMKKVVVAVEANDLTAANAALTVAVKAIDKACAKGVYHKNTAARKKSTLARLVKTIA</sequence>
<protein>
    <submittedName>
        <fullName evidence="1">30S ribosomal protein S20</fullName>
    </submittedName>
</protein>